<proteinExistence type="predicted"/>
<evidence type="ECO:0000313" key="2">
    <source>
        <dbReference type="Proteomes" id="UP000245698"/>
    </source>
</evidence>
<evidence type="ECO:0000313" key="1">
    <source>
        <dbReference type="EMBL" id="SJM30567.1"/>
    </source>
</evidence>
<name>A0A2P9AHI3_9HYPH</name>
<sequence length="60" mass="6786">MSVSGPENALKENSTNFIDFIWNELPARMRAAERQPAQTTAPPFDGVIWRLRLTASRRAV</sequence>
<organism evidence="1 2">
    <name type="scientific">Mesorhizobium delmotii</name>
    <dbReference type="NCBI Taxonomy" id="1631247"/>
    <lineage>
        <taxon>Bacteria</taxon>
        <taxon>Pseudomonadati</taxon>
        <taxon>Pseudomonadota</taxon>
        <taxon>Alphaproteobacteria</taxon>
        <taxon>Hyphomicrobiales</taxon>
        <taxon>Phyllobacteriaceae</taxon>
        <taxon>Mesorhizobium</taxon>
    </lineage>
</organism>
<dbReference type="AlphaFoldDB" id="A0A2P9AHI3"/>
<keyword evidence="2" id="KW-1185">Reference proteome</keyword>
<reference evidence="2" key="1">
    <citation type="submission" date="2016-12" db="EMBL/GenBank/DDBJ databases">
        <authorList>
            <person name="Brunel B."/>
        </authorList>
    </citation>
    <scope>NUCLEOTIDE SEQUENCE [LARGE SCALE GENOMIC DNA]</scope>
</reference>
<accession>A0A2P9AHI3</accession>
<dbReference type="Proteomes" id="UP000245698">
    <property type="component" value="Unassembled WGS sequence"/>
</dbReference>
<dbReference type="EMBL" id="FUIG01000022">
    <property type="protein sequence ID" value="SJM30567.1"/>
    <property type="molecule type" value="Genomic_DNA"/>
</dbReference>
<protein>
    <submittedName>
        <fullName evidence="1">Uncharacterized protein</fullName>
    </submittedName>
</protein>
<gene>
    <name evidence="1" type="ORF">BQ8482_160042</name>
</gene>